<organism evidence="3">
    <name type="scientific">Onchocerca ochengi</name>
    <name type="common">Filarial nematode worm</name>
    <dbReference type="NCBI Taxonomy" id="42157"/>
    <lineage>
        <taxon>Eukaryota</taxon>
        <taxon>Metazoa</taxon>
        <taxon>Ecdysozoa</taxon>
        <taxon>Nematoda</taxon>
        <taxon>Chromadorea</taxon>
        <taxon>Rhabditida</taxon>
        <taxon>Spirurina</taxon>
        <taxon>Spiruromorpha</taxon>
        <taxon>Filarioidea</taxon>
        <taxon>Onchocercidae</taxon>
        <taxon>Onchocerca</taxon>
    </lineage>
</organism>
<accession>A0A182EWU3</accession>
<proteinExistence type="predicted"/>
<gene>
    <name evidence="1" type="ORF">NOO_LOCUS12640</name>
</gene>
<dbReference type="WBParaSite" id="nOo.2.0.1.t12640-RA">
    <property type="protein sequence ID" value="nOo.2.0.1.t12640-RA"/>
    <property type="gene ID" value="nOo.2.0.1.g12640"/>
</dbReference>
<protein>
    <submittedName>
        <fullName evidence="3">Neurofibromin</fullName>
    </submittedName>
</protein>
<dbReference type="Proteomes" id="UP000271087">
    <property type="component" value="Unassembled WGS sequence"/>
</dbReference>
<evidence type="ECO:0000313" key="2">
    <source>
        <dbReference type="Proteomes" id="UP000271087"/>
    </source>
</evidence>
<evidence type="ECO:0000313" key="1">
    <source>
        <dbReference type="EMBL" id="VDM99598.1"/>
    </source>
</evidence>
<keyword evidence="2" id="KW-1185">Reference proteome</keyword>
<dbReference type="STRING" id="42157.A0A182EWU3"/>
<reference evidence="1 2" key="2">
    <citation type="submission" date="2018-08" db="EMBL/GenBank/DDBJ databases">
        <authorList>
            <person name="Laetsch R D."/>
            <person name="Stevens L."/>
            <person name="Kumar S."/>
            <person name="Blaxter L. M."/>
        </authorList>
    </citation>
    <scope>NUCLEOTIDE SEQUENCE [LARGE SCALE GENOMIC DNA]</scope>
</reference>
<name>A0A182EWU3_ONCOC</name>
<evidence type="ECO:0000313" key="3">
    <source>
        <dbReference type="WBParaSite" id="nOo.2.0.1.t12640-RA"/>
    </source>
</evidence>
<reference evidence="3" key="1">
    <citation type="submission" date="2016-06" db="UniProtKB">
        <authorList>
            <consortium name="WormBaseParasite"/>
        </authorList>
    </citation>
    <scope>IDENTIFICATION</scope>
</reference>
<sequence length="111" mass="12396">KQEQIEKALLQIIINCNSWFVISGEARDPLACAASKAVHAKESLNSTNVETLLLAVNDIGCVINEHQTYHIPMVDTQCKTMLILWMEQLCSLERKALFKTCVTLKLSTPPP</sequence>
<dbReference type="EMBL" id="UYRW01011395">
    <property type="protein sequence ID" value="VDM99598.1"/>
    <property type="molecule type" value="Genomic_DNA"/>
</dbReference>
<dbReference type="AlphaFoldDB" id="A0A182EWU3"/>